<protein>
    <recommendedName>
        <fullName evidence="3">DUF4926 domain-containing protein</fullName>
    </recommendedName>
</protein>
<accession>A0ABT4L7X5</accession>
<gene>
    <name evidence="1" type="ORF">O0955_08370</name>
</gene>
<dbReference type="Proteomes" id="UP001144347">
    <property type="component" value="Unassembled WGS sequence"/>
</dbReference>
<evidence type="ECO:0000313" key="2">
    <source>
        <dbReference type="Proteomes" id="UP001144347"/>
    </source>
</evidence>
<name>A0ABT4L7X5_9SPHI</name>
<dbReference type="RefSeq" id="WP_269427083.1">
    <property type="nucleotide sequence ID" value="NZ_JAPWGM010000002.1"/>
</dbReference>
<comment type="caution">
    <text evidence="1">The sequence shown here is derived from an EMBL/GenBank/DDBJ whole genome shotgun (WGS) entry which is preliminary data.</text>
</comment>
<evidence type="ECO:0008006" key="3">
    <source>
        <dbReference type="Google" id="ProtNLM"/>
    </source>
</evidence>
<dbReference type="EMBL" id="JAPWGM010000002">
    <property type="protein sequence ID" value="MCZ4244018.1"/>
    <property type="molecule type" value="Genomic_DNA"/>
</dbReference>
<evidence type="ECO:0000313" key="1">
    <source>
        <dbReference type="EMBL" id="MCZ4244018.1"/>
    </source>
</evidence>
<proteinExistence type="predicted"/>
<reference evidence="1" key="1">
    <citation type="submission" date="2022-12" db="EMBL/GenBank/DDBJ databases">
        <title>Genome sequence of HCMS5-2.</title>
        <authorList>
            <person name="Woo H."/>
        </authorList>
    </citation>
    <scope>NUCLEOTIDE SEQUENCE</scope>
    <source>
        <strain evidence="1">HCMS5-2</strain>
    </source>
</reference>
<sequence length="60" mass="6902">MIIIKRSLAQAQLDEIKPGHFVQDEHGKSGIVENVEVFKKGKEVQYYYKLKNGDTILILK</sequence>
<keyword evidence="2" id="KW-1185">Reference proteome</keyword>
<organism evidence="1 2">
    <name type="scientific">Pedobacter punctiformis</name>
    <dbReference type="NCBI Taxonomy" id="3004097"/>
    <lineage>
        <taxon>Bacteria</taxon>
        <taxon>Pseudomonadati</taxon>
        <taxon>Bacteroidota</taxon>
        <taxon>Sphingobacteriia</taxon>
        <taxon>Sphingobacteriales</taxon>
        <taxon>Sphingobacteriaceae</taxon>
        <taxon>Pedobacter</taxon>
    </lineage>
</organism>